<protein>
    <recommendedName>
        <fullName evidence="1">Ribbon-helix-helix protein CopG domain-containing protein</fullName>
    </recommendedName>
</protein>
<dbReference type="PANTHER" id="PTHR36215">
    <property type="entry name" value="BLL4998 PROTEIN"/>
    <property type="match status" value="1"/>
</dbReference>
<name>A0A3G1A679_9CREN</name>
<proteinExistence type="predicted"/>
<dbReference type="GO" id="GO:0006355">
    <property type="term" value="P:regulation of DNA-templated transcription"/>
    <property type="evidence" value="ECO:0007669"/>
    <property type="project" value="InterPro"/>
</dbReference>
<dbReference type="Gene3D" id="1.10.1220.10">
    <property type="entry name" value="Met repressor-like"/>
    <property type="match status" value="1"/>
</dbReference>
<gene>
    <name evidence="2" type="ORF">TCARB_1370</name>
</gene>
<dbReference type="PANTHER" id="PTHR36215:SF1">
    <property type="entry name" value="BLL4998 PROTEIN"/>
    <property type="match status" value="1"/>
</dbReference>
<sequence length="85" mass="9797">MILMTQRPEMSKSFYITERGDYTSITKIVSVKLPVGLIDALDELIQRGYFQNRSDAIREAIRKLLTNYRELDSQKISSGLMIGLR</sequence>
<dbReference type="CDD" id="cd22231">
    <property type="entry name" value="RHH_NikR_HicB-like"/>
    <property type="match status" value="1"/>
</dbReference>
<dbReference type="InterPro" id="IPR013321">
    <property type="entry name" value="Arc_rbn_hlx_hlx"/>
</dbReference>
<evidence type="ECO:0000313" key="3">
    <source>
        <dbReference type="Proteomes" id="UP000266720"/>
    </source>
</evidence>
<dbReference type="SUPFAM" id="SSF47598">
    <property type="entry name" value="Ribbon-helix-helix"/>
    <property type="match status" value="1"/>
</dbReference>
<dbReference type="InterPro" id="IPR010985">
    <property type="entry name" value="Ribbon_hlx_hlx"/>
</dbReference>
<organism evidence="2 3">
    <name type="scientific">Thermofilum adornatum 1505</name>
    <dbReference type="NCBI Taxonomy" id="697581"/>
    <lineage>
        <taxon>Archaea</taxon>
        <taxon>Thermoproteota</taxon>
        <taxon>Thermoprotei</taxon>
        <taxon>Thermofilales</taxon>
        <taxon>Thermofilaceae</taxon>
        <taxon>Thermofilum</taxon>
    </lineage>
</organism>
<dbReference type="InterPro" id="IPR002145">
    <property type="entry name" value="CopG"/>
</dbReference>
<evidence type="ECO:0000313" key="2">
    <source>
        <dbReference type="EMBL" id="AJB42416.1"/>
    </source>
</evidence>
<evidence type="ECO:0000259" key="1">
    <source>
        <dbReference type="Pfam" id="PF01402"/>
    </source>
</evidence>
<dbReference type="KEGG" id="tcb:TCARB_1370"/>
<dbReference type="AlphaFoldDB" id="A0A3G1A679"/>
<dbReference type="STRING" id="697581.TCARB_1370"/>
<dbReference type="Pfam" id="PF01402">
    <property type="entry name" value="RHH_1"/>
    <property type="match status" value="1"/>
</dbReference>
<dbReference type="EMBL" id="CP007493">
    <property type="protein sequence ID" value="AJB42416.1"/>
    <property type="molecule type" value="Genomic_DNA"/>
</dbReference>
<feature type="domain" description="Ribbon-helix-helix protein CopG" evidence="1">
    <location>
        <begin position="27"/>
        <end position="67"/>
    </location>
</feature>
<accession>A0A3G1A679</accession>
<dbReference type="Proteomes" id="UP000266720">
    <property type="component" value="Chromosome"/>
</dbReference>
<reference evidence="3" key="1">
    <citation type="book" date="2010" name="EXTREMOPHILES" publisher="0:0-0">
        <title>Complete genome sequences of ten hyperthermophilic archaea reveal their metabolic capabilities and possible ecological roles.</title>
        <editorList>
            <person name="?"/>
        </editorList>
        <authorList>
            <person name="Ravin N.V."/>
            <person name="Mardanov A.V."/>
            <person name="Bonch-Osmolovskaya E.A."/>
            <person name="Skryabin K.G."/>
        </authorList>
    </citation>
    <scope>NUCLEOTIDE SEQUENCE [LARGE SCALE GENOMIC DNA]</scope>
    <source>
        <strain evidence="3">1505</strain>
    </source>
</reference>